<dbReference type="AlphaFoldDB" id="A0A480ABU2"/>
<name>A0A480ABU2_9CYAN</name>
<proteinExistence type="predicted"/>
<evidence type="ECO:0000313" key="1">
    <source>
        <dbReference type="EMBL" id="GCL41426.1"/>
    </source>
</evidence>
<evidence type="ECO:0000313" key="2">
    <source>
        <dbReference type="Proteomes" id="UP000299367"/>
    </source>
</evidence>
<comment type="caution">
    <text evidence="1">The sequence shown here is derived from an EMBL/GenBank/DDBJ whole genome shotgun (WGS) entry which is preliminary data.</text>
</comment>
<dbReference type="EMBL" id="BJCF01000008">
    <property type="protein sequence ID" value="GCL41426.1"/>
    <property type="molecule type" value="Genomic_DNA"/>
</dbReference>
<accession>A0A480ABU2</accession>
<gene>
    <name evidence="1" type="ORF">NIES80_11210</name>
</gene>
<protein>
    <submittedName>
        <fullName evidence="1">Uncharacterized protein</fullName>
    </submittedName>
</protein>
<reference evidence="2" key="1">
    <citation type="submission" date="2019-02" db="EMBL/GenBank/DDBJ databases">
        <title>Draft genome sequence of Dolichospermum planctonicum NIES-80.</title>
        <authorList>
            <person name="Yamaguchi H."/>
            <person name="Suzuki S."/>
            <person name="Kawachi M."/>
        </authorList>
    </citation>
    <scope>NUCLEOTIDE SEQUENCE [LARGE SCALE GENOMIC DNA]</scope>
    <source>
        <strain evidence="2">NIES-80</strain>
    </source>
</reference>
<organism evidence="1 2">
    <name type="scientific">Dolichospermum planctonicum</name>
    <dbReference type="NCBI Taxonomy" id="136072"/>
    <lineage>
        <taxon>Bacteria</taxon>
        <taxon>Bacillati</taxon>
        <taxon>Cyanobacteriota</taxon>
        <taxon>Cyanophyceae</taxon>
        <taxon>Nostocales</taxon>
        <taxon>Aphanizomenonaceae</taxon>
        <taxon>Dolichospermum</taxon>
    </lineage>
</organism>
<sequence>MVFVICVNIFLTNHREHRERRGRAEEGMFCGDNEAPILKLKRK</sequence>
<dbReference type="Proteomes" id="UP000299367">
    <property type="component" value="Unassembled WGS sequence"/>
</dbReference>